<reference evidence="2 3" key="1">
    <citation type="journal article" date="2019" name="Int. J. Syst. Evol. Microbiol.">
        <title>The Global Catalogue of Microorganisms (GCM) 10K type strain sequencing project: providing services to taxonomists for standard genome sequencing and annotation.</title>
        <authorList>
            <consortium name="The Broad Institute Genomics Platform"/>
            <consortium name="The Broad Institute Genome Sequencing Center for Infectious Disease"/>
            <person name="Wu L."/>
            <person name="Ma J."/>
        </authorList>
    </citation>
    <scope>NUCLEOTIDE SEQUENCE [LARGE SCALE GENOMIC DNA]</scope>
    <source>
        <strain evidence="2 3">CGMCC 1.12554</strain>
    </source>
</reference>
<keyword evidence="3" id="KW-1185">Reference proteome</keyword>
<gene>
    <name evidence="2" type="ORF">ACFQMF_14780</name>
</gene>
<proteinExistence type="predicted"/>
<dbReference type="Proteomes" id="UP001596545">
    <property type="component" value="Unassembled WGS sequence"/>
</dbReference>
<evidence type="ECO:0000313" key="2">
    <source>
        <dbReference type="EMBL" id="MFC7325836.1"/>
    </source>
</evidence>
<feature type="region of interest" description="Disordered" evidence="1">
    <location>
        <begin position="1"/>
        <end position="29"/>
    </location>
</feature>
<evidence type="ECO:0000313" key="3">
    <source>
        <dbReference type="Proteomes" id="UP001596545"/>
    </source>
</evidence>
<evidence type="ECO:0000256" key="1">
    <source>
        <dbReference type="SAM" id="MobiDB-lite"/>
    </source>
</evidence>
<dbReference type="EMBL" id="JBHTBL010000013">
    <property type="protein sequence ID" value="MFC7325836.1"/>
    <property type="molecule type" value="Genomic_DNA"/>
</dbReference>
<accession>A0ABD6ANJ9</accession>
<organism evidence="2 3">
    <name type="scientific">Halorubrum rutilum</name>
    <dbReference type="NCBI Taxonomy" id="1364933"/>
    <lineage>
        <taxon>Archaea</taxon>
        <taxon>Methanobacteriati</taxon>
        <taxon>Methanobacteriota</taxon>
        <taxon>Stenosarchaea group</taxon>
        <taxon>Halobacteria</taxon>
        <taxon>Halobacteriales</taxon>
        <taxon>Haloferacaceae</taxon>
        <taxon>Halorubrum</taxon>
    </lineage>
</organism>
<feature type="non-terminal residue" evidence="2">
    <location>
        <position position="1"/>
    </location>
</feature>
<sequence length="29" mass="2983">GAGHHVMEGKVNVVSQAEFDERNDGGDGA</sequence>
<name>A0ABD6ANJ9_9EURY</name>
<dbReference type="AlphaFoldDB" id="A0ABD6ANJ9"/>
<comment type="caution">
    <text evidence="2">The sequence shown here is derived from an EMBL/GenBank/DDBJ whole genome shotgun (WGS) entry which is preliminary data.</text>
</comment>
<feature type="compositionally biased region" description="Basic and acidic residues" evidence="1">
    <location>
        <begin position="19"/>
        <end position="29"/>
    </location>
</feature>
<protein>
    <submittedName>
        <fullName evidence="2">Cytochrome C oxidase subunit II</fullName>
    </submittedName>
</protein>